<evidence type="ECO:0000313" key="3">
    <source>
        <dbReference type="EMBL" id="SEI90862.1"/>
    </source>
</evidence>
<dbReference type="AlphaFoldDB" id="A0A1H6USH8"/>
<keyword evidence="1" id="KW-0732">Signal</keyword>
<feature type="signal peptide" evidence="1">
    <location>
        <begin position="1"/>
        <end position="17"/>
    </location>
</feature>
<dbReference type="RefSeq" id="WP_092169685.1">
    <property type="nucleotide sequence ID" value="NZ_FNZH01000001.1"/>
</dbReference>
<dbReference type="Pfam" id="PF12680">
    <property type="entry name" value="SnoaL_2"/>
    <property type="match status" value="1"/>
</dbReference>
<organism evidence="3 4">
    <name type="scientific">Cyclobacterium xiamenense</name>
    <dbReference type="NCBI Taxonomy" id="1297121"/>
    <lineage>
        <taxon>Bacteria</taxon>
        <taxon>Pseudomonadati</taxon>
        <taxon>Bacteroidota</taxon>
        <taxon>Cytophagia</taxon>
        <taxon>Cytophagales</taxon>
        <taxon>Cyclobacteriaceae</taxon>
        <taxon>Cyclobacterium</taxon>
    </lineage>
</organism>
<accession>A0A1H6USH8</accession>
<feature type="domain" description="SnoaL-like" evidence="2">
    <location>
        <begin position="39"/>
        <end position="133"/>
    </location>
</feature>
<dbReference type="Gene3D" id="3.10.450.50">
    <property type="match status" value="1"/>
</dbReference>
<evidence type="ECO:0000313" key="4">
    <source>
        <dbReference type="Proteomes" id="UP000199403"/>
    </source>
</evidence>
<reference evidence="4" key="1">
    <citation type="submission" date="2016-10" db="EMBL/GenBank/DDBJ databases">
        <authorList>
            <person name="Varghese N."/>
            <person name="Submissions S."/>
        </authorList>
    </citation>
    <scope>NUCLEOTIDE SEQUENCE [LARGE SCALE GENOMIC DNA]</scope>
    <source>
        <strain evidence="4">IBRC-M 10761</strain>
    </source>
</reference>
<dbReference type="SUPFAM" id="SSF54427">
    <property type="entry name" value="NTF2-like"/>
    <property type="match status" value="1"/>
</dbReference>
<feature type="chain" id="PRO_5011451302" evidence="1">
    <location>
        <begin position="18"/>
        <end position="143"/>
    </location>
</feature>
<dbReference type="InterPro" id="IPR037401">
    <property type="entry name" value="SnoaL-like"/>
</dbReference>
<evidence type="ECO:0000259" key="2">
    <source>
        <dbReference type="Pfam" id="PF12680"/>
    </source>
</evidence>
<evidence type="ECO:0000256" key="1">
    <source>
        <dbReference type="SAM" id="SignalP"/>
    </source>
</evidence>
<dbReference type="OrthoDB" id="680344at2"/>
<proteinExistence type="predicted"/>
<dbReference type="EMBL" id="FNZH01000001">
    <property type="protein sequence ID" value="SEI90862.1"/>
    <property type="molecule type" value="Genomic_DNA"/>
</dbReference>
<sequence>MKKSPAFIFLLALLANGCVSHSSSEEIDQSQTQAVLDHHWQTFLANDLDGVMEDYTEESILITPNGTFRGLDEIRENFVNAFRAFPTQEAKLTLSQSLSVQDVGYILWEADTPTFSLSFATDTFIIRNGKIIRQTYAGVRVGK</sequence>
<dbReference type="STRING" id="1416801.SAMN05192553_101799"/>
<protein>
    <submittedName>
        <fullName evidence="3">SnoaL-like domain-containing protein</fullName>
    </submittedName>
</protein>
<keyword evidence="4" id="KW-1185">Reference proteome</keyword>
<name>A0A1H6USH8_9BACT</name>
<gene>
    <name evidence="3" type="ORF">SAMN05192553_101799</name>
</gene>
<dbReference type="Proteomes" id="UP000199403">
    <property type="component" value="Unassembled WGS sequence"/>
</dbReference>
<dbReference type="InterPro" id="IPR032710">
    <property type="entry name" value="NTF2-like_dom_sf"/>
</dbReference>